<accession>A0A7C4MPD3</accession>
<evidence type="ECO:0000313" key="11">
    <source>
        <dbReference type="EMBL" id="HGU32607.1"/>
    </source>
</evidence>
<proteinExistence type="predicted"/>
<keyword evidence="3" id="KW-0597">Phosphoprotein</keyword>
<dbReference type="CDD" id="cd00082">
    <property type="entry name" value="HisKA"/>
    <property type="match status" value="1"/>
</dbReference>
<reference evidence="11" key="1">
    <citation type="journal article" date="2020" name="mSystems">
        <title>Genome- and Community-Level Interaction Insights into Carbon Utilization and Element Cycling Functions of Hydrothermarchaeota in Hydrothermal Sediment.</title>
        <authorList>
            <person name="Zhou Z."/>
            <person name="Liu Y."/>
            <person name="Xu W."/>
            <person name="Pan J."/>
            <person name="Luo Z.H."/>
            <person name="Li M."/>
        </authorList>
    </citation>
    <scope>NUCLEOTIDE SEQUENCE [LARGE SCALE GENOMIC DNA]</scope>
    <source>
        <strain evidence="11">SpSt-477</strain>
    </source>
</reference>
<keyword evidence="6 11" id="KW-0418">Kinase</keyword>
<comment type="caution">
    <text evidence="11">The sequence shown here is derived from an EMBL/GenBank/DDBJ whole genome shotgun (WGS) entry which is preliminary data.</text>
</comment>
<keyword evidence="5" id="KW-0547">Nucleotide-binding</keyword>
<evidence type="ECO:0000256" key="5">
    <source>
        <dbReference type="ARBA" id="ARBA00022741"/>
    </source>
</evidence>
<dbReference type="InterPro" id="IPR004358">
    <property type="entry name" value="Sig_transdc_His_kin-like_C"/>
</dbReference>
<dbReference type="SUPFAM" id="SSF55874">
    <property type="entry name" value="ATPase domain of HSP90 chaperone/DNA topoisomerase II/histidine kinase"/>
    <property type="match status" value="1"/>
</dbReference>
<evidence type="ECO:0000256" key="8">
    <source>
        <dbReference type="ARBA" id="ARBA00023012"/>
    </source>
</evidence>
<evidence type="ECO:0000256" key="7">
    <source>
        <dbReference type="ARBA" id="ARBA00022840"/>
    </source>
</evidence>
<protein>
    <recommendedName>
        <fullName evidence="2">histidine kinase</fullName>
        <ecNumber evidence="2">2.7.13.3</ecNumber>
    </recommendedName>
</protein>
<feature type="transmembrane region" description="Helical" evidence="9">
    <location>
        <begin position="215"/>
        <end position="235"/>
    </location>
</feature>
<evidence type="ECO:0000259" key="10">
    <source>
        <dbReference type="PROSITE" id="PS50109"/>
    </source>
</evidence>
<keyword evidence="8" id="KW-0902">Two-component regulatory system</keyword>
<dbReference type="InterPro" id="IPR036890">
    <property type="entry name" value="HATPase_C_sf"/>
</dbReference>
<feature type="transmembrane region" description="Helical" evidence="9">
    <location>
        <begin position="25"/>
        <end position="46"/>
    </location>
</feature>
<dbReference type="InterPro" id="IPR036097">
    <property type="entry name" value="HisK_dim/P_sf"/>
</dbReference>
<dbReference type="PROSITE" id="PS50109">
    <property type="entry name" value="HIS_KIN"/>
    <property type="match status" value="1"/>
</dbReference>
<dbReference type="SMART" id="SM00388">
    <property type="entry name" value="HisKA"/>
    <property type="match status" value="1"/>
</dbReference>
<keyword evidence="9" id="KW-0472">Membrane</keyword>
<evidence type="ECO:0000256" key="9">
    <source>
        <dbReference type="SAM" id="Phobius"/>
    </source>
</evidence>
<evidence type="ECO:0000256" key="3">
    <source>
        <dbReference type="ARBA" id="ARBA00022553"/>
    </source>
</evidence>
<dbReference type="InterPro" id="IPR003661">
    <property type="entry name" value="HisK_dim/P_dom"/>
</dbReference>
<dbReference type="InterPro" id="IPR003594">
    <property type="entry name" value="HATPase_dom"/>
</dbReference>
<dbReference type="Pfam" id="PF02518">
    <property type="entry name" value="HATPase_c"/>
    <property type="match status" value="1"/>
</dbReference>
<dbReference type="GO" id="GO:0000155">
    <property type="term" value="F:phosphorelay sensor kinase activity"/>
    <property type="evidence" value="ECO:0007669"/>
    <property type="project" value="InterPro"/>
</dbReference>
<dbReference type="SUPFAM" id="SSF47384">
    <property type="entry name" value="Homodimeric domain of signal transducing histidine kinase"/>
    <property type="match status" value="1"/>
</dbReference>
<dbReference type="PRINTS" id="PR00344">
    <property type="entry name" value="BCTRLSENSOR"/>
</dbReference>
<dbReference type="SMART" id="SM00387">
    <property type="entry name" value="HATPase_c"/>
    <property type="match status" value="1"/>
</dbReference>
<keyword evidence="9" id="KW-1133">Transmembrane helix</keyword>
<gene>
    <name evidence="11" type="ORF">ENS29_07110</name>
</gene>
<evidence type="ECO:0000256" key="2">
    <source>
        <dbReference type="ARBA" id="ARBA00012438"/>
    </source>
</evidence>
<dbReference type="Gene3D" id="1.10.287.130">
    <property type="match status" value="1"/>
</dbReference>
<comment type="catalytic activity">
    <reaction evidence="1">
        <text>ATP + protein L-histidine = ADP + protein N-phospho-L-histidine.</text>
        <dbReference type="EC" id="2.7.13.3"/>
    </reaction>
</comment>
<dbReference type="Gene3D" id="3.30.565.10">
    <property type="entry name" value="Histidine kinase-like ATPase, C-terminal domain"/>
    <property type="match status" value="1"/>
</dbReference>
<evidence type="ECO:0000256" key="1">
    <source>
        <dbReference type="ARBA" id="ARBA00000085"/>
    </source>
</evidence>
<organism evidence="11">
    <name type="scientific">Desulfatirhabdium butyrativorans</name>
    <dbReference type="NCBI Taxonomy" id="340467"/>
    <lineage>
        <taxon>Bacteria</taxon>
        <taxon>Pseudomonadati</taxon>
        <taxon>Thermodesulfobacteriota</taxon>
        <taxon>Desulfobacteria</taxon>
        <taxon>Desulfobacterales</taxon>
        <taxon>Desulfatirhabdiaceae</taxon>
        <taxon>Desulfatirhabdium</taxon>
    </lineage>
</organism>
<name>A0A7C4MPD3_9BACT</name>
<dbReference type="EMBL" id="DSUH01000166">
    <property type="protein sequence ID" value="HGU32607.1"/>
    <property type="molecule type" value="Genomic_DNA"/>
</dbReference>
<evidence type="ECO:0000256" key="6">
    <source>
        <dbReference type="ARBA" id="ARBA00022777"/>
    </source>
</evidence>
<keyword evidence="4" id="KW-0808">Transferase</keyword>
<keyword evidence="9" id="KW-0812">Transmembrane</keyword>
<dbReference type="PANTHER" id="PTHR43065:SF10">
    <property type="entry name" value="PEROXIDE STRESS-ACTIVATED HISTIDINE KINASE MAK3"/>
    <property type="match status" value="1"/>
</dbReference>
<feature type="domain" description="Histidine kinase" evidence="10">
    <location>
        <begin position="271"/>
        <end position="480"/>
    </location>
</feature>
<dbReference type="InterPro" id="IPR005467">
    <property type="entry name" value="His_kinase_dom"/>
</dbReference>
<dbReference type="PANTHER" id="PTHR43065">
    <property type="entry name" value="SENSOR HISTIDINE KINASE"/>
    <property type="match status" value="1"/>
</dbReference>
<evidence type="ECO:0000256" key="4">
    <source>
        <dbReference type="ARBA" id="ARBA00022679"/>
    </source>
</evidence>
<dbReference type="AlphaFoldDB" id="A0A7C4MPD3"/>
<dbReference type="Pfam" id="PF00512">
    <property type="entry name" value="HisKA"/>
    <property type="match status" value="1"/>
</dbReference>
<sequence length="480" mass="53701">MNPLLHPLKSGILGERIKPFRLVKYFTISSLIVILAGTILLSVLNIHWAKSLHMKKSEDYALALIENLNHQIFLQFVIPIMLKYGKIELSNPEQFDRMDTIVRNTLHSFKVDMVTIYDISDIISYSFDKDLVGKRHLGGPGFEYALSGTATSRQVQRGSLLKLPLGFAKESKLITFAPLRAERQFLRITGPVLGVIELTQDITEDYRSILKYQTLVISTCVLVMVVLLVILVLVVKRGEAIIQERNLEQFKLREKLAQVEKLSSIGSMIAGISHEIRNPLGIITSSAALLKKKAEPADPSNTFIDIIVEEANRLNTIITDFLNFARPRTPNVVPTCINDILEKNIGFLRPQLDSRSIAIRTDYPDRLPAISVDPDMMYQAFLNILINAMDAMPDGGTIEIGAAPVEDRSFAVEFRDTGQGIEPDVLHRIWDPFFTTKEKGTGLGLGIVKAIIEAHHGTVTIENRTDRTGTLVRIELPVEP</sequence>
<dbReference type="GO" id="GO:0005524">
    <property type="term" value="F:ATP binding"/>
    <property type="evidence" value="ECO:0007669"/>
    <property type="project" value="UniProtKB-KW"/>
</dbReference>
<keyword evidence="7" id="KW-0067">ATP-binding</keyword>
<dbReference type="EC" id="2.7.13.3" evidence="2"/>